<name>A0A0D3IVI1_EMIH1</name>
<protein>
    <submittedName>
        <fullName evidence="1">Uncharacterized protein</fullName>
    </submittedName>
</protein>
<accession>A0A0D3IVI1</accession>
<sequence>MNAAPATHGRLSLYNKLYSKIALYIALQRTRFVPRRMIHAFAASRSRSTRRDGWVRKPPPATMGDYLLGGTALKQAPEHPTSASITSIKEKVLNLNDQTAFPAFGKSGGGEKSAGKPAAASKVAPRLAKASKAFVVNWRRDVVTAAFRAKGEESV</sequence>
<reference evidence="2" key="1">
    <citation type="journal article" date="2013" name="Nature">
        <title>Pan genome of the phytoplankton Emiliania underpins its global distribution.</title>
        <authorList>
            <person name="Read B.A."/>
            <person name="Kegel J."/>
            <person name="Klute M.J."/>
            <person name="Kuo A."/>
            <person name="Lefebvre S.C."/>
            <person name="Maumus F."/>
            <person name="Mayer C."/>
            <person name="Miller J."/>
            <person name="Monier A."/>
            <person name="Salamov A."/>
            <person name="Young J."/>
            <person name="Aguilar M."/>
            <person name="Claverie J.M."/>
            <person name="Frickenhaus S."/>
            <person name="Gonzalez K."/>
            <person name="Herman E.K."/>
            <person name="Lin Y.C."/>
            <person name="Napier J."/>
            <person name="Ogata H."/>
            <person name="Sarno A.F."/>
            <person name="Shmutz J."/>
            <person name="Schroeder D."/>
            <person name="de Vargas C."/>
            <person name="Verret F."/>
            <person name="von Dassow P."/>
            <person name="Valentin K."/>
            <person name="Van de Peer Y."/>
            <person name="Wheeler G."/>
            <person name="Dacks J.B."/>
            <person name="Delwiche C.F."/>
            <person name="Dyhrman S.T."/>
            <person name="Glockner G."/>
            <person name="John U."/>
            <person name="Richards T."/>
            <person name="Worden A.Z."/>
            <person name="Zhang X."/>
            <person name="Grigoriev I.V."/>
            <person name="Allen A.E."/>
            <person name="Bidle K."/>
            <person name="Borodovsky M."/>
            <person name="Bowler C."/>
            <person name="Brownlee C."/>
            <person name="Cock J.M."/>
            <person name="Elias M."/>
            <person name="Gladyshev V.N."/>
            <person name="Groth M."/>
            <person name="Guda C."/>
            <person name="Hadaegh A."/>
            <person name="Iglesias-Rodriguez M.D."/>
            <person name="Jenkins J."/>
            <person name="Jones B.M."/>
            <person name="Lawson T."/>
            <person name="Leese F."/>
            <person name="Lindquist E."/>
            <person name="Lobanov A."/>
            <person name="Lomsadze A."/>
            <person name="Malik S.B."/>
            <person name="Marsh M.E."/>
            <person name="Mackinder L."/>
            <person name="Mock T."/>
            <person name="Mueller-Roeber B."/>
            <person name="Pagarete A."/>
            <person name="Parker M."/>
            <person name="Probert I."/>
            <person name="Quesneville H."/>
            <person name="Raines C."/>
            <person name="Rensing S.A."/>
            <person name="Riano-Pachon D.M."/>
            <person name="Richier S."/>
            <person name="Rokitta S."/>
            <person name="Shiraiwa Y."/>
            <person name="Soanes D.M."/>
            <person name="van der Giezen M."/>
            <person name="Wahlund T.M."/>
            <person name="Williams B."/>
            <person name="Wilson W."/>
            <person name="Wolfe G."/>
            <person name="Wurch L.L."/>
        </authorList>
    </citation>
    <scope>NUCLEOTIDE SEQUENCE</scope>
</reference>
<evidence type="ECO:0000313" key="1">
    <source>
        <dbReference type="EnsemblProtists" id="EOD15266"/>
    </source>
</evidence>
<proteinExistence type="predicted"/>
<dbReference type="HOGENOM" id="CLU_1698794_0_0_1"/>
<evidence type="ECO:0000313" key="2">
    <source>
        <dbReference type="Proteomes" id="UP000013827"/>
    </source>
</evidence>
<organism evidence="1 2">
    <name type="scientific">Emiliania huxleyi (strain CCMP1516)</name>
    <dbReference type="NCBI Taxonomy" id="280463"/>
    <lineage>
        <taxon>Eukaryota</taxon>
        <taxon>Haptista</taxon>
        <taxon>Haptophyta</taxon>
        <taxon>Prymnesiophyceae</taxon>
        <taxon>Isochrysidales</taxon>
        <taxon>Noelaerhabdaceae</taxon>
        <taxon>Emiliania</taxon>
    </lineage>
</organism>
<dbReference type="EnsemblProtists" id="EOD15266">
    <property type="protein sequence ID" value="EOD15266"/>
    <property type="gene ID" value="EMIHUDRAFT_245872"/>
</dbReference>
<keyword evidence="2" id="KW-1185">Reference proteome</keyword>
<dbReference type="GeneID" id="17261415"/>
<dbReference type="KEGG" id="ehx:EMIHUDRAFT_245872"/>
<dbReference type="RefSeq" id="XP_005767695.1">
    <property type="nucleotide sequence ID" value="XM_005767638.1"/>
</dbReference>
<dbReference type="PaxDb" id="2903-EOD15266"/>
<dbReference type="Proteomes" id="UP000013827">
    <property type="component" value="Unassembled WGS sequence"/>
</dbReference>
<dbReference type="AlphaFoldDB" id="A0A0D3IVI1"/>
<reference evidence="1" key="2">
    <citation type="submission" date="2024-10" db="UniProtKB">
        <authorList>
            <consortium name="EnsemblProtists"/>
        </authorList>
    </citation>
    <scope>IDENTIFICATION</scope>
</reference>